<proteinExistence type="predicted"/>
<dbReference type="EMBL" id="PYMJ01000020">
    <property type="protein sequence ID" value="PSU46611.1"/>
    <property type="molecule type" value="Genomic_DNA"/>
</dbReference>
<accession>A0A2T3JCJ3</accession>
<dbReference type="Proteomes" id="UP000240987">
    <property type="component" value="Unassembled WGS sequence"/>
</dbReference>
<comment type="caution">
    <text evidence="1">The sequence shown here is derived from an EMBL/GenBank/DDBJ whole genome shotgun (WGS) entry which is preliminary data.</text>
</comment>
<sequence>MKTEKLLALSEQGDRGFQYAMLYILGVVDGLEGQRRISYQFPCRQNKNVTNQQIAREVLEKMTSLDRLIDPAGKLVINSFLSIYCINEMYD</sequence>
<dbReference type="OrthoDB" id="5829570at2"/>
<protein>
    <submittedName>
        <fullName evidence="1">Uncharacterized protein</fullName>
    </submittedName>
</protein>
<gene>
    <name evidence="1" type="ORF">C9J12_18040</name>
</gene>
<name>A0A2T3JCJ3_9GAMM</name>
<evidence type="ECO:0000313" key="2">
    <source>
        <dbReference type="Proteomes" id="UP000240987"/>
    </source>
</evidence>
<organism evidence="1 2">
    <name type="scientific">Photobacterium frigidiphilum</name>
    <dbReference type="NCBI Taxonomy" id="264736"/>
    <lineage>
        <taxon>Bacteria</taxon>
        <taxon>Pseudomonadati</taxon>
        <taxon>Pseudomonadota</taxon>
        <taxon>Gammaproteobacteria</taxon>
        <taxon>Vibrionales</taxon>
        <taxon>Vibrionaceae</taxon>
        <taxon>Photobacterium</taxon>
    </lineage>
</organism>
<evidence type="ECO:0000313" key="1">
    <source>
        <dbReference type="EMBL" id="PSU46611.1"/>
    </source>
</evidence>
<reference evidence="1 2" key="1">
    <citation type="submission" date="2018-01" db="EMBL/GenBank/DDBJ databases">
        <title>Whole genome sequencing of Histamine producing bacteria.</title>
        <authorList>
            <person name="Butler K."/>
        </authorList>
    </citation>
    <scope>NUCLEOTIDE SEQUENCE [LARGE SCALE GENOMIC DNA]</scope>
    <source>
        <strain evidence="1 2">JCM 12947</strain>
    </source>
</reference>
<dbReference type="RefSeq" id="WP_107243974.1">
    <property type="nucleotide sequence ID" value="NZ_PYMJ01000020.1"/>
</dbReference>
<keyword evidence="2" id="KW-1185">Reference proteome</keyword>
<dbReference type="AlphaFoldDB" id="A0A2T3JCJ3"/>